<name>A0A267MGN7_9FIRM</name>
<sequence>MDMESIIGIVLSGIISLIIYDHIGRNFTKLIKIICFVFMPIGILIWIHEIFITHSISFSQFGAIYIAGCLFFVILSSIGKITDEYLNMNSPRSDPIIFLYVGIFILIDSIYLYIFEK</sequence>
<accession>A0A267MGN7</accession>
<reference evidence="2 3" key="1">
    <citation type="submission" date="2017-06" db="EMBL/GenBank/DDBJ databases">
        <title>Draft genome sequence of anaerobic fermentative bacterium Anaeromicrobium sediminis DY2726D isolated from West Pacific Ocean sediments.</title>
        <authorList>
            <person name="Zeng X."/>
        </authorList>
    </citation>
    <scope>NUCLEOTIDE SEQUENCE [LARGE SCALE GENOMIC DNA]</scope>
    <source>
        <strain evidence="2 3">DY2726D</strain>
    </source>
</reference>
<dbReference type="EMBL" id="NIBG01000012">
    <property type="protein sequence ID" value="PAB58716.1"/>
    <property type="molecule type" value="Genomic_DNA"/>
</dbReference>
<comment type="caution">
    <text evidence="2">The sequence shown here is derived from an EMBL/GenBank/DDBJ whole genome shotgun (WGS) entry which is preliminary data.</text>
</comment>
<keyword evidence="1" id="KW-0812">Transmembrane</keyword>
<keyword evidence="1" id="KW-1133">Transmembrane helix</keyword>
<dbReference type="Proteomes" id="UP000216024">
    <property type="component" value="Unassembled WGS sequence"/>
</dbReference>
<protein>
    <submittedName>
        <fullName evidence="2">Uncharacterized protein</fullName>
    </submittedName>
</protein>
<evidence type="ECO:0000256" key="1">
    <source>
        <dbReference type="SAM" id="Phobius"/>
    </source>
</evidence>
<dbReference type="AlphaFoldDB" id="A0A267MGN7"/>
<feature type="transmembrane region" description="Helical" evidence="1">
    <location>
        <begin position="58"/>
        <end position="75"/>
    </location>
</feature>
<feature type="transmembrane region" description="Helical" evidence="1">
    <location>
        <begin position="6"/>
        <end position="23"/>
    </location>
</feature>
<gene>
    <name evidence="2" type="ORF">CCE28_13680</name>
</gene>
<feature type="transmembrane region" description="Helical" evidence="1">
    <location>
        <begin position="30"/>
        <end position="52"/>
    </location>
</feature>
<proteinExistence type="predicted"/>
<evidence type="ECO:0000313" key="3">
    <source>
        <dbReference type="Proteomes" id="UP000216024"/>
    </source>
</evidence>
<feature type="transmembrane region" description="Helical" evidence="1">
    <location>
        <begin position="96"/>
        <end position="114"/>
    </location>
</feature>
<keyword evidence="3" id="KW-1185">Reference proteome</keyword>
<evidence type="ECO:0000313" key="2">
    <source>
        <dbReference type="EMBL" id="PAB58716.1"/>
    </source>
</evidence>
<organism evidence="2 3">
    <name type="scientific">Anaeromicrobium sediminis</name>
    <dbReference type="NCBI Taxonomy" id="1478221"/>
    <lineage>
        <taxon>Bacteria</taxon>
        <taxon>Bacillati</taxon>
        <taxon>Bacillota</taxon>
        <taxon>Clostridia</taxon>
        <taxon>Peptostreptococcales</taxon>
        <taxon>Thermotaleaceae</taxon>
        <taxon>Anaeromicrobium</taxon>
    </lineage>
</organism>
<keyword evidence="1" id="KW-0472">Membrane</keyword>
<dbReference type="RefSeq" id="WP_095134296.1">
    <property type="nucleotide sequence ID" value="NZ_NIBG01000012.1"/>
</dbReference>